<protein>
    <submittedName>
        <fullName evidence="2">Uncharacterized protein</fullName>
    </submittedName>
</protein>
<organism evidence="1 2">
    <name type="scientific">Acrobeloides nanus</name>
    <dbReference type="NCBI Taxonomy" id="290746"/>
    <lineage>
        <taxon>Eukaryota</taxon>
        <taxon>Metazoa</taxon>
        <taxon>Ecdysozoa</taxon>
        <taxon>Nematoda</taxon>
        <taxon>Chromadorea</taxon>
        <taxon>Rhabditida</taxon>
        <taxon>Tylenchina</taxon>
        <taxon>Cephalobomorpha</taxon>
        <taxon>Cephaloboidea</taxon>
        <taxon>Cephalobidae</taxon>
        <taxon>Acrobeloides</taxon>
    </lineage>
</organism>
<sequence length="314" mass="36108">MAQLAFSIVLKDRVAPSTGLTNQECFYETGKEYEKVVFAPEPQTADQKIYGGYEVEHVEGMIHQPKYARLRGDDKLIIQNDNLLTVLQYLTDEEIGCLKLVNHQWANLIFNYVKHLPKLVIKDFDHLREGLVWHERKTTTSRKLDKFSKETYFQKIIVDSTQKNFEYLQNHVAKNGSVIGRDVALSTSHNKDLNFLAFEPRMIDNLIVSMDCLRFEIQYINVLEKSYLLKRPSYFYSVHAKKVKISLGCIGPILVPPQAFGGASPKTIVEFLFDENSPLDNRHKFSMSGDSDSRIGYFADNFIMPLFVGFYKVG</sequence>
<accession>A0A914DQM6</accession>
<evidence type="ECO:0000313" key="1">
    <source>
        <dbReference type="Proteomes" id="UP000887540"/>
    </source>
</evidence>
<evidence type="ECO:0000313" key="2">
    <source>
        <dbReference type="WBParaSite" id="ACRNAN_scaffold3629.g11870.t1"/>
    </source>
</evidence>
<reference evidence="2" key="1">
    <citation type="submission" date="2022-11" db="UniProtKB">
        <authorList>
            <consortium name="WormBaseParasite"/>
        </authorList>
    </citation>
    <scope>IDENTIFICATION</scope>
</reference>
<dbReference type="AlphaFoldDB" id="A0A914DQM6"/>
<name>A0A914DQM6_9BILA</name>
<proteinExistence type="predicted"/>
<dbReference type="Proteomes" id="UP000887540">
    <property type="component" value="Unplaced"/>
</dbReference>
<dbReference type="WBParaSite" id="ACRNAN_scaffold3629.g11870.t1">
    <property type="protein sequence ID" value="ACRNAN_scaffold3629.g11870.t1"/>
    <property type="gene ID" value="ACRNAN_scaffold3629.g11870"/>
</dbReference>
<keyword evidence="1" id="KW-1185">Reference proteome</keyword>